<proteinExistence type="predicted"/>
<keyword evidence="3 6" id="KW-1133">Transmembrane helix</keyword>
<keyword evidence="4 6" id="KW-0472">Membrane</keyword>
<keyword evidence="2 6" id="KW-0812">Transmembrane</keyword>
<evidence type="ECO:0000256" key="3">
    <source>
        <dbReference type="ARBA" id="ARBA00022989"/>
    </source>
</evidence>
<feature type="transmembrane region" description="Helical" evidence="6">
    <location>
        <begin position="117"/>
        <end position="139"/>
    </location>
</feature>
<comment type="subcellular location">
    <subcellularLocation>
        <location evidence="1">Cell membrane</location>
        <topology evidence="1">Multi-pass membrane protein</topology>
    </subcellularLocation>
</comment>
<dbReference type="InterPro" id="IPR011701">
    <property type="entry name" value="MFS"/>
</dbReference>
<accession>A0ABN2T6N9</accession>
<evidence type="ECO:0000256" key="5">
    <source>
        <dbReference type="SAM" id="MobiDB-lite"/>
    </source>
</evidence>
<dbReference type="Gene3D" id="1.20.1250.20">
    <property type="entry name" value="MFS general substrate transporter like domains"/>
    <property type="match status" value="1"/>
</dbReference>
<feature type="transmembrane region" description="Helical" evidence="6">
    <location>
        <begin position="305"/>
        <end position="326"/>
    </location>
</feature>
<dbReference type="RefSeq" id="WP_344162692.1">
    <property type="nucleotide sequence ID" value="NZ_BAAAPC010000011.1"/>
</dbReference>
<feature type="domain" description="Major facilitator superfamily (MFS) profile" evidence="7">
    <location>
        <begin position="50"/>
        <end position="544"/>
    </location>
</feature>
<dbReference type="EMBL" id="BAAAPC010000011">
    <property type="protein sequence ID" value="GAA1999225.1"/>
    <property type="molecule type" value="Genomic_DNA"/>
</dbReference>
<feature type="transmembrane region" description="Helical" evidence="6">
    <location>
        <begin position="517"/>
        <end position="540"/>
    </location>
</feature>
<evidence type="ECO:0000256" key="2">
    <source>
        <dbReference type="ARBA" id="ARBA00022692"/>
    </source>
</evidence>
<feature type="compositionally biased region" description="Basic and acidic residues" evidence="5">
    <location>
        <begin position="20"/>
        <end position="29"/>
    </location>
</feature>
<protein>
    <submittedName>
        <fullName evidence="8">MFS transporter</fullName>
    </submittedName>
</protein>
<dbReference type="PROSITE" id="PS50850">
    <property type="entry name" value="MFS"/>
    <property type="match status" value="1"/>
</dbReference>
<feature type="transmembrane region" description="Helical" evidence="6">
    <location>
        <begin position="175"/>
        <end position="197"/>
    </location>
</feature>
<feature type="transmembrane region" description="Helical" evidence="6">
    <location>
        <begin position="145"/>
        <end position="163"/>
    </location>
</feature>
<evidence type="ECO:0000259" key="7">
    <source>
        <dbReference type="PROSITE" id="PS50850"/>
    </source>
</evidence>
<evidence type="ECO:0000313" key="8">
    <source>
        <dbReference type="EMBL" id="GAA1999225.1"/>
    </source>
</evidence>
<feature type="transmembrane region" description="Helical" evidence="6">
    <location>
        <begin position="338"/>
        <end position="363"/>
    </location>
</feature>
<gene>
    <name evidence="8" type="ORF">GCM10009799_27970</name>
</gene>
<evidence type="ECO:0000256" key="4">
    <source>
        <dbReference type="ARBA" id="ARBA00023136"/>
    </source>
</evidence>
<feature type="transmembrane region" description="Helical" evidence="6">
    <location>
        <begin position="370"/>
        <end position="390"/>
    </location>
</feature>
<dbReference type="PANTHER" id="PTHR42718">
    <property type="entry name" value="MAJOR FACILITATOR SUPERFAMILY MULTIDRUG TRANSPORTER MFSC"/>
    <property type="match status" value="1"/>
</dbReference>
<feature type="transmembrane region" description="Helical" evidence="6">
    <location>
        <begin position="442"/>
        <end position="464"/>
    </location>
</feature>
<evidence type="ECO:0000256" key="1">
    <source>
        <dbReference type="ARBA" id="ARBA00004651"/>
    </source>
</evidence>
<comment type="caution">
    <text evidence="8">The sequence shown here is derived from an EMBL/GenBank/DDBJ whole genome shotgun (WGS) entry which is preliminary data.</text>
</comment>
<sequence length="552" mass="55957">MAPHSRKTGKKDQPPGTRLGPDEASRSERSSPTPRASAPVAPYTLKRTLTLAAILLAVFVVPSSISGTAVALPAIGTATGADIVPLQWVVNAFNVAFACFTLAWGSIADIVGRVRAFALGAGICAAASLASALVGSIYLLDIARALAGLGGAAIFACGSAILATAFDGPARAKAFALFGTVAGIGVALGPSLSGLIIEGLGWRWVFGMHALALGLVLLAVPVIARNTAHTGRAGARIDVIGSALFILAILLLTTGIVQGSQWGWGSARVIGLVAGTVIVLAVFATVEQRRDDPMLDLSLLRDRRFVGLCLVPVAASFGFVTILTYLPSYLTVVGGYGAGTAGLIMVLLTFPVVACPMLAAALVNRGVSALLLIYISLACLVIGDLALLLFSPTVAIPVVALPMLVTGAGMGLSAGLVDRLALDIVDESKTGMAAGFLNTLRLGSEAIAVALYASLLTTLLTSHIRDGIGDFPGAGDAAAVANDVAGGHTAGATSAIDAGDGGSTAFLDFLITSYDGAFHTVILALGGICLLLFLLIGTLLRSGNHSSVITKR</sequence>
<dbReference type="PRINTS" id="PR01036">
    <property type="entry name" value="TCRTETB"/>
</dbReference>
<dbReference type="CDD" id="cd17321">
    <property type="entry name" value="MFS_MMR_MDR_like"/>
    <property type="match status" value="1"/>
</dbReference>
<dbReference type="InterPro" id="IPR020846">
    <property type="entry name" value="MFS_dom"/>
</dbReference>
<evidence type="ECO:0000256" key="6">
    <source>
        <dbReference type="SAM" id="Phobius"/>
    </source>
</evidence>
<dbReference type="SUPFAM" id="SSF103473">
    <property type="entry name" value="MFS general substrate transporter"/>
    <property type="match status" value="1"/>
</dbReference>
<keyword evidence="9" id="KW-1185">Reference proteome</keyword>
<feature type="transmembrane region" description="Helical" evidence="6">
    <location>
        <begin position="51"/>
        <end position="76"/>
    </location>
</feature>
<dbReference type="Proteomes" id="UP001501585">
    <property type="component" value="Unassembled WGS sequence"/>
</dbReference>
<dbReference type="PANTHER" id="PTHR42718:SF49">
    <property type="entry name" value="EXPORT PROTEIN"/>
    <property type="match status" value="1"/>
</dbReference>
<dbReference type="Pfam" id="PF07690">
    <property type="entry name" value="MFS_1"/>
    <property type="match status" value="1"/>
</dbReference>
<reference evidence="8 9" key="1">
    <citation type="journal article" date="2019" name="Int. J. Syst. Evol. Microbiol.">
        <title>The Global Catalogue of Microorganisms (GCM) 10K type strain sequencing project: providing services to taxonomists for standard genome sequencing and annotation.</title>
        <authorList>
            <consortium name="The Broad Institute Genomics Platform"/>
            <consortium name="The Broad Institute Genome Sequencing Center for Infectious Disease"/>
            <person name="Wu L."/>
            <person name="Ma J."/>
        </authorList>
    </citation>
    <scope>NUCLEOTIDE SEQUENCE [LARGE SCALE GENOMIC DNA]</scope>
    <source>
        <strain evidence="8 9">JCM 15313</strain>
    </source>
</reference>
<feature type="region of interest" description="Disordered" evidence="5">
    <location>
        <begin position="1"/>
        <end position="39"/>
    </location>
</feature>
<feature type="transmembrane region" description="Helical" evidence="6">
    <location>
        <begin position="88"/>
        <end position="105"/>
    </location>
</feature>
<dbReference type="InterPro" id="IPR036259">
    <property type="entry name" value="MFS_trans_sf"/>
</dbReference>
<feature type="transmembrane region" description="Helical" evidence="6">
    <location>
        <begin position="235"/>
        <end position="256"/>
    </location>
</feature>
<feature type="transmembrane region" description="Helical" evidence="6">
    <location>
        <begin position="396"/>
        <end position="421"/>
    </location>
</feature>
<feature type="transmembrane region" description="Helical" evidence="6">
    <location>
        <begin position="262"/>
        <end position="284"/>
    </location>
</feature>
<organism evidence="8 9">
    <name type="scientific">Nocardiopsis rhodophaea</name>
    <dbReference type="NCBI Taxonomy" id="280238"/>
    <lineage>
        <taxon>Bacteria</taxon>
        <taxon>Bacillati</taxon>
        <taxon>Actinomycetota</taxon>
        <taxon>Actinomycetes</taxon>
        <taxon>Streptosporangiales</taxon>
        <taxon>Nocardiopsidaceae</taxon>
        <taxon>Nocardiopsis</taxon>
    </lineage>
</organism>
<name>A0ABN2T6N9_9ACTN</name>
<evidence type="ECO:0000313" key="9">
    <source>
        <dbReference type="Proteomes" id="UP001501585"/>
    </source>
</evidence>
<feature type="transmembrane region" description="Helical" evidence="6">
    <location>
        <begin position="203"/>
        <end position="223"/>
    </location>
</feature>
<dbReference type="Gene3D" id="1.20.1720.10">
    <property type="entry name" value="Multidrug resistance protein D"/>
    <property type="match status" value="1"/>
</dbReference>